<dbReference type="PROSITE" id="PS51257">
    <property type="entry name" value="PROKAR_LIPOPROTEIN"/>
    <property type="match status" value="1"/>
</dbReference>
<accession>A0ABU9JRP7</accession>
<evidence type="ECO:0000313" key="2">
    <source>
        <dbReference type="EMBL" id="MEL3955524.1"/>
    </source>
</evidence>
<dbReference type="Proteomes" id="UP001455088">
    <property type="component" value="Unassembled WGS sequence"/>
</dbReference>
<feature type="signal peptide" evidence="1">
    <location>
        <begin position="1"/>
        <end position="23"/>
    </location>
</feature>
<name>A0ABU9JRP7_9GAMM</name>
<sequence length="132" mass="13889">MKPRPIRRAVTALCVAFSLSACGMGGMWMNGDPSVGRTLVPPRDTWQKAGNDGATRNADWLGCGGAANGGYHVSTPEGSSAAAIQQAMGRTFDDLQRCMLGQGYRYTGSCEGDIRSRYPACQSPGTKKPGGQ</sequence>
<dbReference type="RefSeq" id="WP_341987853.1">
    <property type="nucleotide sequence ID" value="NZ_JBBYHY010000012.1"/>
</dbReference>
<reference evidence="2 3" key="1">
    <citation type="submission" date="2024-04" db="EMBL/GenBank/DDBJ databases">
        <title>Bacterial endophytes with biocontrol capabilities against important plant pathogens.</title>
        <authorList>
            <person name="Alayande K.A."/>
        </authorList>
    </citation>
    <scope>NUCLEOTIDE SEQUENCE [LARGE SCALE GENOMIC DNA]</scope>
    <source>
        <strain evidence="2 3">KV22</strain>
    </source>
</reference>
<evidence type="ECO:0000256" key="1">
    <source>
        <dbReference type="SAM" id="SignalP"/>
    </source>
</evidence>
<keyword evidence="1" id="KW-0732">Signal</keyword>
<comment type="caution">
    <text evidence="2">The sequence shown here is derived from an EMBL/GenBank/DDBJ whole genome shotgun (WGS) entry which is preliminary data.</text>
</comment>
<organism evidence="2 3">
    <name type="scientific">Stenotrophomonas bentonitica</name>
    <dbReference type="NCBI Taxonomy" id="1450134"/>
    <lineage>
        <taxon>Bacteria</taxon>
        <taxon>Pseudomonadati</taxon>
        <taxon>Pseudomonadota</taxon>
        <taxon>Gammaproteobacteria</taxon>
        <taxon>Lysobacterales</taxon>
        <taxon>Lysobacteraceae</taxon>
        <taxon>Stenotrophomonas</taxon>
    </lineage>
</organism>
<protein>
    <recommendedName>
        <fullName evidence="4">Lipoprotein</fullName>
    </recommendedName>
</protein>
<gene>
    <name evidence="2" type="ORF">AAE039_18350</name>
</gene>
<dbReference type="EMBL" id="JBBYHY010000012">
    <property type="protein sequence ID" value="MEL3955524.1"/>
    <property type="molecule type" value="Genomic_DNA"/>
</dbReference>
<evidence type="ECO:0008006" key="4">
    <source>
        <dbReference type="Google" id="ProtNLM"/>
    </source>
</evidence>
<feature type="chain" id="PRO_5047142615" description="Lipoprotein" evidence="1">
    <location>
        <begin position="24"/>
        <end position="132"/>
    </location>
</feature>
<keyword evidence="3" id="KW-1185">Reference proteome</keyword>
<evidence type="ECO:0000313" key="3">
    <source>
        <dbReference type="Proteomes" id="UP001455088"/>
    </source>
</evidence>
<proteinExistence type="predicted"/>